<feature type="transmembrane region" description="Helical" evidence="6">
    <location>
        <begin position="222"/>
        <end position="244"/>
    </location>
</feature>
<keyword evidence="4 6" id="KW-1133">Transmembrane helix</keyword>
<evidence type="ECO:0000256" key="6">
    <source>
        <dbReference type="SAM" id="Phobius"/>
    </source>
</evidence>
<dbReference type="GO" id="GO:0016020">
    <property type="term" value="C:membrane"/>
    <property type="evidence" value="ECO:0007669"/>
    <property type="project" value="UniProtKB-SubCell"/>
</dbReference>
<feature type="transmembrane region" description="Helical" evidence="6">
    <location>
        <begin position="287"/>
        <end position="307"/>
    </location>
</feature>
<organism evidence="7 8">
    <name type="scientific">Tianweitania populi</name>
    <dbReference type="NCBI Taxonomy" id="1607949"/>
    <lineage>
        <taxon>Bacteria</taxon>
        <taxon>Pseudomonadati</taxon>
        <taxon>Pseudomonadota</taxon>
        <taxon>Alphaproteobacteria</taxon>
        <taxon>Hyphomicrobiales</taxon>
        <taxon>Phyllobacteriaceae</taxon>
        <taxon>Tianweitania</taxon>
    </lineage>
</organism>
<dbReference type="Pfam" id="PF01594">
    <property type="entry name" value="AI-2E_transport"/>
    <property type="match status" value="1"/>
</dbReference>
<evidence type="ECO:0000313" key="7">
    <source>
        <dbReference type="EMBL" id="GHD14938.1"/>
    </source>
</evidence>
<gene>
    <name evidence="7" type="ORF">GCM10016234_21060</name>
</gene>
<evidence type="ECO:0000256" key="4">
    <source>
        <dbReference type="ARBA" id="ARBA00022989"/>
    </source>
</evidence>
<sequence>MSTTPAAVPSEEASIVETASSDLAKLRRMVLGLFLIAACCALYFARDFFMPVVLAFLIALTLTPIVRFLRKRGVPSALSATLLVIAFATLFGLLAYMVSGPAITLVNDAPSIGRTLAERLRHVQRPLDRVNDIMHQFDMMTGQVSDPNVAEVTLAQPGVISRAAGSVLSGATSIGITLVLALFLLASGTMFYEKIVQSFGRMSDKKRALRVVYDVEREISRYLLTIALINAGLGVAIGTGLWIIGVPNAVVWGVMAALLNFLPYIGALTTMVVVAVISIVSFDSLGFALLAPAYVLLCNIIEGQFLTPLIVGRRLELNAVAIFIAVAFWSWLWGLVGALIAVPLLVVIKVFCDNFENLQSMGNFLAAQQTMDPAETAPEPAVSSAPHAGPAVLDVVTSAQP</sequence>
<dbReference type="EMBL" id="BMZQ01000002">
    <property type="protein sequence ID" value="GHD14938.1"/>
    <property type="molecule type" value="Genomic_DNA"/>
</dbReference>
<comment type="similarity">
    <text evidence="2">Belongs to the autoinducer-2 exporter (AI-2E) (TC 2.A.86) family.</text>
</comment>
<evidence type="ECO:0000256" key="5">
    <source>
        <dbReference type="ARBA" id="ARBA00023136"/>
    </source>
</evidence>
<feature type="transmembrane region" description="Helical" evidence="6">
    <location>
        <begin position="76"/>
        <end position="98"/>
    </location>
</feature>
<keyword evidence="3 6" id="KW-0812">Transmembrane</keyword>
<proteinExistence type="inferred from homology"/>
<feature type="transmembrane region" description="Helical" evidence="6">
    <location>
        <begin position="29"/>
        <end position="46"/>
    </location>
</feature>
<evidence type="ECO:0000256" key="2">
    <source>
        <dbReference type="ARBA" id="ARBA00009773"/>
    </source>
</evidence>
<dbReference type="RefSeq" id="WP_189503622.1">
    <property type="nucleotide sequence ID" value="NZ_BMZQ01000002.1"/>
</dbReference>
<name>A0A8J3DVM0_9HYPH</name>
<comment type="caution">
    <text evidence="7">The sequence shown here is derived from an EMBL/GenBank/DDBJ whole genome shotgun (WGS) entry which is preliminary data.</text>
</comment>
<evidence type="ECO:0000256" key="3">
    <source>
        <dbReference type="ARBA" id="ARBA00022692"/>
    </source>
</evidence>
<accession>A0A8J3DVM0</accession>
<protein>
    <submittedName>
        <fullName evidence="7">AI-2E family transporter</fullName>
    </submittedName>
</protein>
<dbReference type="PANTHER" id="PTHR21716:SF16">
    <property type="entry name" value="BLL1467 PROTEIN"/>
    <property type="match status" value="1"/>
</dbReference>
<feature type="transmembrane region" description="Helical" evidence="6">
    <location>
        <begin position="171"/>
        <end position="192"/>
    </location>
</feature>
<feature type="transmembrane region" description="Helical" evidence="6">
    <location>
        <begin position="250"/>
        <end position="280"/>
    </location>
</feature>
<keyword evidence="5 6" id="KW-0472">Membrane</keyword>
<dbReference type="Proteomes" id="UP000630142">
    <property type="component" value="Unassembled WGS sequence"/>
</dbReference>
<feature type="transmembrane region" description="Helical" evidence="6">
    <location>
        <begin position="52"/>
        <end position="69"/>
    </location>
</feature>
<reference evidence="7" key="1">
    <citation type="journal article" date="2014" name="Int. J. Syst. Evol. Microbiol.">
        <title>Complete genome sequence of Corynebacterium casei LMG S-19264T (=DSM 44701T), isolated from a smear-ripened cheese.</title>
        <authorList>
            <consortium name="US DOE Joint Genome Institute (JGI-PGF)"/>
            <person name="Walter F."/>
            <person name="Albersmeier A."/>
            <person name="Kalinowski J."/>
            <person name="Ruckert C."/>
        </authorList>
    </citation>
    <scope>NUCLEOTIDE SEQUENCE</scope>
    <source>
        <strain evidence="7">KCTC 42249</strain>
    </source>
</reference>
<evidence type="ECO:0000313" key="8">
    <source>
        <dbReference type="Proteomes" id="UP000630142"/>
    </source>
</evidence>
<keyword evidence="8" id="KW-1185">Reference proteome</keyword>
<dbReference type="GO" id="GO:0055085">
    <property type="term" value="P:transmembrane transport"/>
    <property type="evidence" value="ECO:0007669"/>
    <property type="project" value="TreeGrafter"/>
</dbReference>
<feature type="transmembrane region" description="Helical" evidence="6">
    <location>
        <begin position="319"/>
        <end position="352"/>
    </location>
</feature>
<comment type="subcellular location">
    <subcellularLocation>
        <location evidence="1">Membrane</location>
        <topology evidence="1">Multi-pass membrane protein</topology>
    </subcellularLocation>
</comment>
<dbReference type="InterPro" id="IPR002549">
    <property type="entry name" value="AI-2E-like"/>
</dbReference>
<dbReference type="PANTHER" id="PTHR21716">
    <property type="entry name" value="TRANSMEMBRANE PROTEIN"/>
    <property type="match status" value="1"/>
</dbReference>
<dbReference type="AlphaFoldDB" id="A0A8J3DVM0"/>
<evidence type="ECO:0000256" key="1">
    <source>
        <dbReference type="ARBA" id="ARBA00004141"/>
    </source>
</evidence>
<reference evidence="7" key="2">
    <citation type="submission" date="2020-09" db="EMBL/GenBank/DDBJ databases">
        <authorList>
            <person name="Sun Q."/>
            <person name="Kim S."/>
        </authorList>
    </citation>
    <scope>NUCLEOTIDE SEQUENCE</scope>
    <source>
        <strain evidence="7">KCTC 42249</strain>
    </source>
</reference>